<organism evidence="2 3">
    <name type="scientific">Yasminevirus sp. GU-2018</name>
    <dbReference type="NCBI Taxonomy" id="2420051"/>
    <lineage>
        <taxon>Viruses</taxon>
        <taxon>Varidnaviria</taxon>
        <taxon>Bamfordvirae</taxon>
        <taxon>Nucleocytoviricota</taxon>
        <taxon>Megaviricetes</taxon>
        <taxon>Imitervirales</taxon>
        <taxon>Mimiviridae</taxon>
        <taxon>Klosneuvirinae</taxon>
        <taxon>Yasminevirus</taxon>
        <taxon>Yasminevirus saudimassiliense</taxon>
    </lineage>
</organism>
<name>A0A5K0UAK7_9VIRU</name>
<feature type="coiled-coil region" evidence="1">
    <location>
        <begin position="52"/>
        <end position="101"/>
    </location>
</feature>
<dbReference type="EMBL" id="UPSH01000001">
    <property type="protein sequence ID" value="VBB18504.1"/>
    <property type="molecule type" value="Genomic_DNA"/>
</dbReference>
<keyword evidence="1" id="KW-0175">Coiled coil</keyword>
<evidence type="ECO:0000313" key="2">
    <source>
        <dbReference type="EMBL" id="VBB18504.1"/>
    </source>
</evidence>
<evidence type="ECO:0000313" key="3">
    <source>
        <dbReference type="Proteomes" id="UP000594342"/>
    </source>
</evidence>
<comment type="caution">
    <text evidence="2">The sequence shown here is derived from an EMBL/GenBank/DDBJ whole genome shotgun (WGS) entry which is preliminary data.</text>
</comment>
<sequence length="108" mass="13004">MSIAQRNITPHQQIRDIREEELLVGSLTRLEKKYAMYKTETNQPRDEISLMLEERDSTIRELRSEIELLNQRLVDLSVAYNMKIEEQKTEHKQELHRLHAEFVKRTNK</sequence>
<evidence type="ECO:0000256" key="1">
    <source>
        <dbReference type="SAM" id="Coils"/>
    </source>
</evidence>
<reference evidence="2 3" key="1">
    <citation type="submission" date="2018-10" db="EMBL/GenBank/DDBJ databases">
        <authorList>
            <consortium name="IHU Genomes"/>
        </authorList>
    </citation>
    <scope>NUCLEOTIDE SEQUENCE [LARGE SCALE GENOMIC DNA]</scope>
    <source>
        <strain evidence="2 3">A1</strain>
    </source>
</reference>
<dbReference type="Proteomes" id="UP000594342">
    <property type="component" value="Unassembled WGS sequence"/>
</dbReference>
<gene>
    <name evidence="2" type="ORF">YASMINEVIRUS_967</name>
</gene>
<protein>
    <submittedName>
        <fullName evidence="2">Uncharacterized protein</fullName>
    </submittedName>
</protein>
<accession>A0A5K0UAK7</accession>
<proteinExistence type="predicted"/>
<keyword evidence="3" id="KW-1185">Reference proteome</keyword>